<protein>
    <submittedName>
        <fullName evidence="8">Sterol desaturase family protein</fullName>
    </submittedName>
</protein>
<keyword evidence="9" id="KW-1185">Reference proteome</keyword>
<organism evidence="8 9">
    <name type="scientific">Hymenobacter nivis</name>
    <dbReference type="NCBI Taxonomy" id="1850093"/>
    <lineage>
        <taxon>Bacteria</taxon>
        <taxon>Pseudomonadati</taxon>
        <taxon>Bacteroidota</taxon>
        <taxon>Cytophagia</taxon>
        <taxon>Cytophagales</taxon>
        <taxon>Hymenobacteraceae</taxon>
        <taxon>Hymenobacter</taxon>
    </lineage>
</organism>
<dbReference type="Pfam" id="PF04116">
    <property type="entry name" value="FA_hydroxylase"/>
    <property type="match status" value="1"/>
</dbReference>
<feature type="region of interest" description="Disordered" evidence="5">
    <location>
        <begin position="313"/>
        <end position="334"/>
    </location>
</feature>
<feature type="transmembrane region" description="Helical" evidence="6">
    <location>
        <begin position="93"/>
        <end position="113"/>
    </location>
</feature>
<dbReference type="EMBL" id="RCYZ01000005">
    <property type="protein sequence ID" value="TPG65646.1"/>
    <property type="molecule type" value="Genomic_DNA"/>
</dbReference>
<dbReference type="Proteomes" id="UP000317646">
    <property type="component" value="Unassembled WGS sequence"/>
</dbReference>
<feature type="transmembrane region" description="Helical" evidence="6">
    <location>
        <begin position="20"/>
        <end position="36"/>
    </location>
</feature>
<feature type="compositionally biased region" description="Low complexity" evidence="5">
    <location>
        <begin position="322"/>
        <end position="333"/>
    </location>
</feature>
<gene>
    <name evidence="8" type="ORF">EAH73_13190</name>
</gene>
<evidence type="ECO:0000256" key="5">
    <source>
        <dbReference type="SAM" id="MobiDB-lite"/>
    </source>
</evidence>
<evidence type="ECO:0000259" key="7">
    <source>
        <dbReference type="Pfam" id="PF04116"/>
    </source>
</evidence>
<evidence type="ECO:0000256" key="1">
    <source>
        <dbReference type="ARBA" id="ARBA00004370"/>
    </source>
</evidence>
<keyword evidence="4 6" id="KW-0472">Membrane</keyword>
<evidence type="ECO:0000256" key="6">
    <source>
        <dbReference type="SAM" id="Phobius"/>
    </source>
</evidence>
<dbReference type="GO" id="GO:0016491">
    <property type="term" value="F:oxidoreductase activity"/>
    <property type="evidence" value="ECO:0007669"/>
    <property type="project" value="InterPro"/>
</dbReference>
<dbReference type="RefSeq" id="WP_140467285.1">
    <property type="nucleotide sequence ID" value="NZ_RCYZ01000005.1"/>
</dbReference>
<keyword evidence="2 6" id="KW-0812">Transmembrane</keyword>
<accession>A0A502GXB6</accession>
<dbReference type="PANTHER" id="PTHR11863">
    <property type="entry name" value="STEROL DESATURASE"/>
    <property type="match status" value="1"/>
</dbReference>
<dbReference type="InterPro" id="IPR050307">
    <property type="entry name" value="Sterol_Desaturase_Related"/>
</dbReference>
<dbReference type="GO" id="GO:0008610">
    <property type="term" value="P:lipid biosynthetic process"/>
    <property type="evidence" value="ECO:0007669"/>
    <property type="project" value="InterPro"/>
</dbReference>
<comment type="subcellular location">
    <subcellularLocation>
        <location evidence="1">Membrane</location>
    </subcellularLocation>
</comment>
<sequence>MLETISRFYDGLSPVGRTTAITTPILLLAVVVLLVLERKYPYRKGLPFFREGLFLDLFWYTLVQSYFLQILIFGFIIAPLAKHFGAQFHWVSSWPVAAQVGFFVVTHDFYIYWFHRFQHNSAFFWRTHEAHHSGKQVDWLAGSRSHIVEIIINQTIEFAPIVLLGANPIVVPIKALIDAVWGMYIHANVDVHSGKLQYVINGPEMHLWHHADHEEVYFANFSTKFAVWDWLFGTAYLPEGRKPIRWGLPYAFPKDYFLQHAFSVHRFDEGALAEKSALFRHYHGLRFRVLRWVGQRVPAAKVLQGWDVPDGAPETVARRPGDAPGDNPGAAAPVILAPAESAQSVSALS</sequence>
<feature type="domain" description="Fatty acid hydroxylase" evidence="7">
    <location>
        <begin position="102"/>
        <end position="234"/>
    </location>
</feature>
<name>A0A502GXB6_9BACT</name>
<comment type="caution">
    <text evidence="8">The sequence shown here is derived from an EMBL/GenBank/DDBJ whole genome shotgun (WGS) entry which is preliminary data.</text>
</comment>
<evidence type="ECO:0000313" key="9">
    <source>
        <dbReference type="Proteomes" id="UP000317646"/>
    </source>
</evidence>
<evidence type="ECO:0000256" key="2">
    <source>
        <dbReference type="ARBA" id="ARBA00022692"/>
    </source>
</evidence>
<evidence type="ECO:0000313" key="8">
    <source>
        <dbReference type="EMBL" id="TPG65646.1"/>
    </source>
</evidence>
<feature type="transmembrane region" description="Helical" evidence="6">
    <location>
        <begin position="57"/>
        <end position="81"/>
    </location>
</feature>
<reference evidence="8 9" key="1">
    <citation type="journal article" date="2019" name="Environ. Microbiol.">
        <title>Species interactions and distinct microbial communities in high Arctic permafrost affected cryosols are associated with the CH4 and CO2 gas fluxes.</title>
        <authorList>
            <person name="Altshuler I."/>
            <person name="Hamel J."/>
            <person name="Turney S."/>
            <person name="Magnuson E."/>
            <person name="Levesque R."/>
            <person name="Greer C."/>
            <person name="Whyte L.G."/>
        </authorList>
    </citation>
    <scope>NUCLEOTIDE SEQUENCE [LARGE SCALE GENOMIC DNA]</scope>
    <source>
        <strain evidence="8 9">S9.2P</strain>
    </source>
</reference>
<evidence type="ECO:0000256" key="3">
    <source>
        <dbReference type="ARBA" id="ARBA00022989"/>
    </source>
</evidence>
<dbReference type="GO" id="GO:0016020">
    <property type="term" value="C:membrane"/>
    <property type="evidence" value="ECO:0007669"/>
    <property type="project" value="UniProtKB-SubCell"/>
</dbReference>
<dbReference type="OrthoDB" id="9770329at2"/>
<dbReference type="InterPro" id="IPR006694">
    <property type="entry name" value="Fatty_acid_hydroxylase"/>
</dbReference>
<proteinExistence type="predicted"/>
<keyword evidence="3 6" id="KW-1133">Transmembrane helix</keyword>
<evidence type="ECO:0000256" key="4">
    <source>
        <dbReference type="ARBA" id="ARBA00023136"/>
    </source>
</evidence>
<dbReference type="GO" id="GO:0005506">
    <property type="term" value="F:iron ion binding"/>
    <property type="evidence" value="ECO:0007669"/>
    <property type="project" value="InterPro"/>
</dbReference>
<dbReference type="AlphaFoldDB" id="A0A502GXB6"/>